<dbReference type="EMBL" id="BAAABZ010000035">
    <property type="protein sequence ID" value="GAA0533680.1"/>
    <property type="molecule type" value="Genomic_DNA"/>
</dbReference>
<gene>
    <name evidence="1" type="ORF">GCM10010390_39430</name>
</gene>
<evidence type="ECO:0000313" key="2">
    <source>
        <dbReference type="Proteomes" id="UP001501576"/>
    </source>
</evidence>
<dbReference type="RefSeq" id="WP_125759759.1">
    <property type="nucleotide sequence ID" value="NZ_BAAABZ010000035.1"/>
</dbReference>
<accession>A0ABP3N207</accession>
<evidence type="ECO:0000313" key="1">
    <source>
        <dbReference type="EMBL" id="GAA0533680.1"/>
    </source>
</evidence>
<evidence type="ECO:0008006" key="3">
    <source>
        <dbReference type="Google" id="ProtNLM"/>
    </source>
</evidence>
<organism evidence="1 2">
    <name type="scientific">Streptomyces mordarskii</name>
    <dbReference type="NCBI Taxonomy" id="1226758"/>
    <lineage>
        <taxon>Bacteria</taxon>
        <taxon>Bacillati</taxon>
        <taxon>Actinomycetota</taxon>
        <taxon>Actinomycetes</taxon>
        <taxon>Kitasatosporales</taxon>
        <taxon>Streptomycetaceae</taxon>
        <taxon>Streptomyces</taxon>
    </lineage>
</organism>
<reference evidence="2" key="1">
    <citation type="journal article" date="2019" name="Int. J. Syst. Evol. Microbiol.">
        <title>The Global Catalogue of Microorganisms (GCM) 10K type strain sequencing project: providing services to taxonomists for standard genome sequencing and annotation.</title>
        <authorList>
            <consortium name="The Broad Institute Genomics Platform"/>
            <consortium name="The Broad Institute Genome Sequencing Center for Infectious Disease"/>
            <person name="Wu L."/>
            <person name="Ma J."/>
        </authorList>
    </citation>
    <scope>NUCLEOTIDE SEQUENCE [LARGE SCALE GENOMIC DNA]</scope>
    <source>
        <strain evidence="2">JCM 5052</strain>
    </source>
</reference>
<name>A0ABP3N207_9ACTN</name>
<keyword evidence="2" id="KW-1185">Reference proteome</keyword>
<protein>
    <recommendedName>
        <fullName evidence="3">Transposase</fullName>
    </recommendedName>
</protein>
<comment type="caution">
    <text evidence="1">The sequence shown here is derived from an EMBL/GenBank/DDBJ whole genome shotgun (WGS) entry which is preliminary data.</text>
</comment>
<sequence length="80" mass="9422">MARQLGMSQNTVLRFSRADTPQELFAGQWQNRTSVLDEYKTYLDDRCSEDRTSAWKLWEEIVPLGCKGSYQRVRAYLIRS</sequence>
<dbReference type="Proteomes" id="UP001501576">
    <property type="component" value="Unassembled WGS sequence"/>
</dbReference>
<proteinExistence type="predicted"/>